<organism evidence="2 5">
    <name type="scientific">Myxococcus fulvus</name>
    <dbReference type="NCBI Taxonomy" id="33"/>
    <lineage>
        <taxon>Bacteria</taxon>
        <taxon>Pseudomonadati</taxon>
        <taxon>Myxococcota</taxon>
        <taxon>Myxococcia</taxon>
        <taxon>Myxococcales</taxon>
        <taxon>Cystobacterineae</taxon>
        <taxon>Myxococcaceae</taxon>
        <taxon>Myxococcus</taxon>
    </lineage>
</organism>
<evidence type="ECO:0008006" key="6">
    <source>
        <dbReference type="Google" id="ProtNLM"/>
    </source>
</evidence>
<reference evidence="3 4" key="1">
    <citation type="submission" date="2016-10" db="EMBL/GenBank/DDBJ databases">
        <authorList>
            <person name="Varghese N."/>
            <person name="Submissions S."/>
        </authorList>
    </citation>
    <scope>NUCLEOTIDE SEQUENCE [LARGE SCALE GENOMIC DNA]</scope>
    <source>
        <strain evidence="3 4">DSM 16525</strain>
    </source>
</reference>
<proteinExistence type="predicted"/>
<evidence type="ECO:0000256" key="1">
    <source>
        <dbReference type="SAM" id="SignalP"/>
    </source>
</evidence>
<name>A0A511SVD5_MYXFU</name>
<accession>A0A511SVD5</accession>
<sequence length="91" mass="9877">MQTKRGIAVWLCMMGLVASCGAATSAEEPALSSTQESLIPPCTTSYFIAYYTDATYSTWSGSDYCDCGDIRRQPGTKTPYSIVHDPPRPCP</sequence>
<dbReference type="AlphaFoldDB" id="A0A511SVD5"/>
<dbReference type="PROSITE" id="PS51257">
    <property type="entry name" value="PROKAR_LIPOPROTEIN"/>
    <property type="match status" value="1"/>
</dbReference>
<feature type="signal peptide" evidence="1">
    <location>
        <begin position="1"/>
        <end position="22"/>
    </location>
</feature>
<evidence type="ECO:0000313" key="3">
    <source>
        <dbReference type="EMBL" id="SET65040.1"/>
    </source>
</evidence>
<evidence type="ECO:0000313" key="5">
    <source>
        <dbReference type="Proteomes" id="UP000321514"/>
    </source>
</evidence>
<dbReference type="Proteomes" id="UP000321514">
    <property type="component" value="Unassembled WGS sequence"/>
</dbReference>
<reference evidence="2 5" key="2">
    <citation type="submission" date="2019-07" db="EMBL/GenBank/DDBJ databases">
        <title>Whole genome shotgun sequence of Myxococcus fulvus NBRC 100333.</title>
        <authorList>
            <person name="Hosoyama A."/>
            <person name="Uohara A."/>
            <person name="Ohji S."/>
            <person name="Ichikawa N."/>
        </authorList>
    </citation>
    <scope>NUCLEOTIDE SEQUENCE [LARGE SCALE GENOMIC DNA]</scope>
    <source>
        <strain evidence="2 5">NBRC 100333</strain>
    </source>
</reference>
<keyword evidence="4" id="KW-1185">Reference proteome</keyword>
<comment type="caution">
    <text evidence="2">The sequence shown here is derived from an EMBL/GenBank/DDBJ whole genome shotgun (WGS) entry which is preliminary data.</text>
</comment>
<evidence type="ECO:0000313" key="2">
    <source>
        <dbReference type="EMBL" id="GEN05866.1"/>
    </source>
</evidence>
<protein>
    <recommendedName>
        <fullName evidence="6">Lipoprotein</fullName>
    </recommendedName>
</protein>
<dbReference type="EMBL" id="FOIB01000002">
    <property type="protein sequence ID" value="SET65040.1"/>
    <property type="molecule type" value="Genomic_DNA"/>
</dbReference>
<dbReference type="Proteomes" id="UP000183760">
    <property type="component" value="Unassembled WGS sequence"/>
</dbReference>
<keyword evidence="1" id="KW-0732">Signal</keyword>
<feature type="chain" id="PRO_5022743133" description="Lipoprotein" evidence="1">
    <location>
        <begin position="23"/>
        <end position="91"/>
    </location>
</feature>
<dbReference type="EMBL" id="BJXR01000013">
    <property type="protein sequence ID" value="GEN05866.1"/>
    <property type="molecule type" value="Genomic_DNA"/>
</dbReference>
<dbReference type="RefSeq" id="WP_074951374.1">
    <property type="nucleotide sequence ID" value="NZ_BJXR01000013.1"/>
</dbReference>
<gene>
    <name evidence="2" type="ORF">MFU01_09030</name>
    <name evidence="3" type="ORF">SAMN05443572_1021014</name>
</gene>
<evidence type="ECO:0000313" key="4">
    <source>
        <dbReference type="Proteomes" id="UP000183760"/>
    </source>
</evidence>